<dbReference type="GeneID" id="19238249"/>
<evidence type="ECO:0000313" key="2">
    <source>
        <dbReference type="EMBL" id="ERF74819.1"/>
    </source>
</evidence>
<dbReference type="RefSeq" id="XP_007787823.1">
    <property type="nucleotide sequence ID" value="XM_007789633.1"/>
</dbReference>
<feature type="compositionally biased region" description="Polar residues" evidence="1">
    <location>
        <begin position="12"/>
        <end position="21"/>
    </location>
</feature>
<dbReference type="AlphaFoldDB" id="U1HZ48"/>
<organism evidence="2 3">
    <name type="scientific">Endocarpon pusillum (strain Z07020 / HMAS-L-300199)</name>
    <name type="common">Lichen-forming fungus</name>
    <dbReference type="NCBI Taxonomy" id="1263415"/>
    <lineage>
        <taxon>Eukaryota</taxon>
        <taxon>Fungi</taxon>
        <taxon>Dikarya</taxon>
        <taxon>Ascomycota</taxon>
        <taxon>Pezizomycotina</taxon>
        <taxon>Eurotiomycetes</taxon>
        <taxon>Chaetothyriomycetidae</taxon>
        <taxon>Verrucariales</taxon>
        <taxon>Verrucariaceae</taxon>
        <taxon>Endocarpon</taxon>
    </lineage>
</organism>
<dbReference type="HOGENOM" id="CLU_2236568_0_0_1"/>
<evidence type="ECO:0000256" key="1">
    <source>
        <dbReference type="SAM" id="MobiDB-lite"/>
    </source>
</evidence>
<reference evidence="3" key="1">
    <citation type="journal article" date="2014" name="BMC Genomics">
        <title>Genome characteristics reveal the impact of lichenization on lichen-forming fungus Endocarpon pusillum Hedwig (Verrucariales, Ascomycota).</title>
        <authorList>
            <person name="Wang Y.-Y."/>
            <person name="Liu B."/>
            <person name="Zhang X.-Y."/>
            <person name="Zhou Q.-M."/>
            <person name="Zhang T."/>
            <person name="Li H."/>
            <person name="Yu Y.-F."/>
            <person name="Zhang X.-L."/>
            <person name="Hao X.-Y."/>
            <person name="Wang M."/>
            <person name="Wang L."/>
            <person name="Wei J.-C."/>
        </authorList>
    </citation>
    <scope>NUCLEOTIDE SEQUENCE [LARGE SCALE GENOMIC DNA]</scope>
    <source>
        <strain evidence="3">Z07020 / HMAS-L-300199</strain>
    </source>
</reference>
<keyword evidence="3" id="KW-1185">Reference proteome</keyword>
<protein>
    <submittedName>
        <fullName evidence="2">Uncharacterized protein</fullName>
    </submittedName>
</protein>
<evidence type="ECO:0000313" key="3">
    <source>
        <dbReference type="Proteomes" id="UP000019373"/>
    </source>
</evidence>
<name>U1HZ48_ENDPU</name>
<dbReference type="EMBL" id="KE720866">
    <property type="protein sequence ID" value="ERF74819.1"/>
    <property type="molecule type" value="Genomic_DNA"/>
</dbReference>
<proteinExistence type="predicted"/>
<gene>
    <name evidence="2" type="ORF">EPUS_03203</name>
</gene>
<feature type="compositionally biased region" description="Basic and acidic residues" evidence="1">
    <location>
        <begin position="1"/>
        <end position="11"/>
    </location>
</feature>
<accession>U1HZ48</accession>
<dbReference type="Proteomes" id="UP000019373">
    <property type="component" value="Unassembled WGS sequence"/>
</dbReference>
<sequence>MRLERDVKEASRSTSPKSTSNCRRKEKRKMTCFSEDVDNGTETDEDIGSVARSAAYSASCFGEEEACTFLSAAKQEEVDGEEKREWERGSCDELGEDAGTVAVAG</sequence>
<feature type="region of interest" description="Disordered" evidence="1">
    <location>
        <begin position="1"/>
        <end position="29"/>
    </location>
</feature>